<evidence type="ECO:0000313" key="8">
    <source>
        <dbReference type="Proteomes" id="UP001152888"/>
    </source>
</evidence>
<gene>
    <name evidence="7" type="ORF">ACAOBT_LOCUS21849</name>
</gene>
<evidence type="ECO:0000256" key="6">
    <source>
        <dbReference type="SAM" id="Phobius"/>
    </source>
</evidence>
<evidence type="ECO:0000256" key="2">
    <source>
        <dbReference type="ARBA" id="ARBA00022692"/>
    </source>
</evidence>
<proteinExistence type="predicted"/>
<evidence type="ECO:0000313" key="7">
    <source>
        <dbReference type="EMBL" id="CAH1993971.1"/>
    </source>
</evidence>
<name>A0A9P0PPQ1_ACAOB</name>
<keyword evidence="2 6" id="KW-0812">Transmembrane</keyword>
<keyword evidence="5 6" id="KW-0472">Membrane</keyword>
<keyword evidence="3 6" id="KW-1133">Transmembrane helix</keyword>
<feature type="transmembrane region" description="Helical" evidence="6">
    <location>
        <begin position="121"/>
        <end position="143"/>
    </location>
</feature>
<keyword evidence="8" id="KW-1185">Reference proteome</keyword>
<dbReference type="GO" id="GO:0031966">
    <property type="term" value="C:mitochondrial membrane"/>
    <property type="evidence" value="ECO:0007669"/>
    <property type="project" value="UniProtKB-SubCell"/>
</dbReference>
<evidence type="ECO:0000256" key="3">
    <source>
        <dbReference type="ARBA" id="ARBA00022989"/>
    </source>
</evidence>
<comment type="caution">
    <text evidence="7">The sequence shown here is derived from an EMBL/GenBank/DDBJ whole genome shotgun (WGS) entry which is preliminary data.</text>
</comment>
<dbReference type="GO" id="GO:0032981">
    <property type="term" value="P:mitochondrial respiratory chain complex I assembly"/>
    <property type="evidence" value="ECO:0007669"/>
    <property type="project" value="TreeGrafter"/>
</dbReference>
<dbReference type="PANTHER" id="PTHR16296:SF2">
    <property type="entry name" value="TRANSMEMBRANE PROTEIN 126A"/>
    <property type="match status" value="1"/>
</dbReference>
<dbReference type="Pfam" id="PF07114">
    <property type="entry name" value="TMEM126"/>
    <property type="match status" value="1"/>
</dbReference>
<reference evidence="7" key="1">
    <citation type="submission" date="2022-03" db="EMBL/GenBank/DDBJ databases">
        <authorList>
            <person name="Sayadi A."/>
        </authorList>
    </citation>
    <scope>NUCLEOTIDE SEQUENCE</scope>
</reference>
<evidence type="ECO:0000256" key="5">
    <source>
        <dbReference type="ARBA" id="ARBA00023136"/>
    </source>
</evidence>
<dbReference type="OrthoDB" id="6234762at2759"/>
<dbReference type="PANTHER" id="PTHR16296">
    <property type="entry name" value="UNCHARACTERIZED HYPOTHALAMUS PROTEIN HT007"/>
    <property type="match status" value="1"/>
</dbReference>
<organism evidence="7 8">
    <name type="scientific">Acanthoscelides obtectus</name>
    <name type="common">Bean weevil</name>
    <name type="synonym">Bruchus obtectus</name>
    <dbReference type="NCBI Taxonomy" id="200917"/>
    <lineage>
        <taxon>Eukaryota</taxon>
        <taxon>Metazoa</taxon>
        <taxon>Ecdysozoa</taxon>
        <taxon>Arthropoda</taxon>
        <taxon>Hexapoda</taxon>
        <taxon>Insecta</taxon>
        <taxon>Pterygota</taxon>
        <taxon>Neoptera</taxon>
        <taxon>Endopterygota</taxon>
        <taxon>Coleoptera</taxon>
        <taxon>Polyphaga</taxon>
        <taxon>Cucujiformia</taxon>
        <taxon>Chrysomeloidea</taxon>
        <taxon>Chrysomelidae</taxon>
        <taxon>Bruchinae</taxon>
        <taxon>Bruchini</taxon>
        <taxon>Acanthoscelides</taxon>
    </lineage>
</organism>
<protein>
    <submittedName>
        <fullName evidence="7">Uncharacterized protein</fullName>
    </submittedName>
</protein>
<dbReference type="AlphaFoldDB" id="A0A9P0PPQ1"/>
<dbReference type="EMBL" id="CAKOFQ010007188">
    <property type="protein sequence ID" value="CAH1993971.1"/>
    <property type="molecule type" value="Genomic_DNA"/>
</dbReference>
<feature type="transmembrane region" description="Helical" evidence="6">
    <location>
        <begin position="41"/>
        <end position="60"/>
    </location>
</feature>
<feature type="transmembrane region" description="Helical" evidence="6">
    <location>
        <begin position="176"/>
        <end position="199"/>
    </location>
</feature>
<comment type="subcellular location">
    <subcellularLocation>
        <location evidence="1">Mitochondrion membrane</location>
        <topology evidence="1">Multi-pass membrane protein</topology>
    </subcellularLocation>
</comment>
<keyword evidence="4" id="KW-0496">Mitochondrion</keyword>
<evidence type="ECO:0000256" key="4">
    <source>
        <dbReference type="ARBA" id="ARBA00023128"/>
    </source>
</evidence>
<feature type="transmembrane region" description="Helical" evidence="6">
    <location>
        <begin position="80"/>
        <end position="100"/>
    </location>
</feature>
<dbReference type="InterPro" id="IPR009801">
    <property type="entry name" value="TMEM126"/>
</dbReference>
<dbReference type="Proteomes" id="UP001152888">
    <property type="component" value="Unassembled WGS sequence"/>
</dbReference>
<evidence type="ECO:0000256" key="1">
    <source>
        <dbReference type="ARBA" id="ARBA00004225"/>
    </source>
</evidence>
<accession>A0A9P0PPQ1</accession>
<sequence>MALERRRMREIPSDAIILTEEQALQYQTKILNNWKATSDIFWYKYGSVFLGTATMLSGAYANNYLRRKFKVMKFGRISSYLPISVVPAMMSVLFHHQFVLKNLVLSNDDTCPICMEVRASCVQAASGIILPVILAPLSTIALVHKYSTYNMPYLTSEPLKVAKLLVEKMRPAAHKFFWLVIAHAALGSVVTFLEANSIFKVKNQLRKLEEEFEGKR</sequence>